<gene>
    <name evidence="2" type="ORF">MOC_4721</name>
</gene>
<dbReference type="AlphaFoldDB" id="A0A089NX23"/>
<sequence length="117" mass="12655">MSDDATLWDLVTAERIAIEDVGAAIDVYLAEPTTQNHPIGPDHSLDLAAAVAAHAFASATVVDPDSDEPSRRMAVRSALLMGRPTARSIGRRDPARDQRSADRAIRLSAATDRPRRR</sequence>
<feature type="region of interest" description="Disordered" evidence="1">
    <location>
        <begin position="82"/>
        <end position="117"/>
    </location>
</feature>
<evidence type="ECO:0000313" key="3">
    <source>
        <dbReference type="Proteomes" id="UP000029492"/>
    </source>
</evidence>
<evidence type="ECO:0000256" key="1">
    <source>
        <dbReference type="SAM" id="MobiDB-lite"/>
    </source>
</evidence>
<reference evidence="2 3" key="1">
    <citation type="journal article" date="2014" name="PLoS ONE">
        <title>Genome Information of Methylobacterium oryzae, a Plant-Probiotic Methylotroph in the Phyllosphere.</title>
        <authorList>
            <person name="Kwak M.J."/>
            <person name="Jeong H."/>
            <person name="Madhaiyan M."/>
            <person name="Lee Y."/>
            <person name="Sa T.M."/>
            <person name="Oh T.K."/>
            <person name="Kim J.F."/>
        </authorList>
    </citation>
    <scope>NUCLEOTIDE SEQUENCE [LARGE SCALE GENOMIC DNA]</scope>
    <source>
        <strain evidence="2 3">CBMB20</strain>
    </source>
</reference>
<dbReference type="RefSeq" id="WP_043383977.1">
    <property type="nucleotide sequence ID" value="NZ_CP003811.1"/>
</dbReference>
<organism evidence="2 3">
    <name type="scientific">Methylobacterium oryzae CBMB20</name>
    <dbReference type="NCBI Taxonomy" id="693986"/>
    <lineage>
        <taxon>Bacteria</taxon>
        <taxon>Pseudomonadati</taxon>
        <taxon>Pseudomonadota</taxon>
        <taxon>Alphaproteobacteria</taxon>
        <taxon>Hyphomicrobiales</taxon>
        <taxon>Methylobacteriaceae</taxon>
        <taxon>Methylobacterium</taxon>
    </lineage>
</organism>
<feature type="compositionally biased region" description="Basic and acidic residues" evidence="1">
    <location>
        <begin position="90"/>
        <end position="105"/>
    </location>
</feature>
<protein>
    <submittedName>
        <fullName evidence="2">Protein of unassigned function</fullName>
    </submittedName>
</protein>
<proteinExistence type="predicted"/>
<dbReference type="HOGENOM" id="CLU_143449_1_0_5"/>
<dbReference type="Proteomes" id="UP000029492">
    <property type="component" value="Chromosome"/>
</dbReference>
<evidence type="ECO:0000313" key="2">
    <source>
        <dbReference type="EMBL" id="AIQ92476.1"/>
    </source>
</evidence>
<keyword evidence="3" id="KW-1185">Reference proteome</keyword>
<dbReference type="eggNOG" id="ENOG5030ZU4">
    <property type="taxonomic scope" value="Bacteria"/>
</dbReference>
<dbReference type="EMBL" id="CP003811">
    <property type="protein sequence ID" value="AIQ92476.1"/>
    <property type="molecule type" value="Genomic_DNA"/>
</dbReference>
<dbReference type="GeneID" id="96605803"/>
<accession>A0A089NX23</accession>
<dbReference type="KEGG" id="mor:MOC_4721"/>
<name>A0A089NX23_9HYPH</name>